<evidence type="ECO:0000313" key="3">
    <source>
        <dbReference type="Proteomes" id="UP001266305"/>
    </source>
</evidence>
<keyword evidence="3" id="KW-1185">Reference proteome</keyword>
<sequence>MSRSALQGGLTENEEGMRVNPYNPKAAQKRMDFERATHDLAREPSSALDSTEIPGMGLTGGQEPPHLPHAQPVSTQGARASSRLCLPLHQPQAEASIQTESVAGVDAKGNWSSIIPSSTLQSSSGTCPNQPFQD</sequence>
<organism evidence="2 3">
    <name type="scientific">Saguinus oedipus</name>
    <name type="common">Cotton-top tamarin</name>
    <name type="synonym">Oedipomidas oedipus</name>
    <dbReference type="NCBI Taxonomy" id="9490"/>
    <lineage>
        <taxon>Eukaryota</taxon>
        <taxon>Metazoa</taxon>
        <taxon>Chordata</taxon>
        <taxon>Craniata</taxon>
        <taxon>Vertebrata</taxon>
        <taxon>Euteleostomi</taxon>
        <taxon>Mammalia</taxon>
        <taxon>Eutheria</taxon>
        <taxon>Euarchontoglires</taxon>
        <taxon>Primates</taxon>
        <taxon>Haplorrhini</taxon>
        <taxon>Platyrrhini</taxon>
        <taxon>Cebidae</taxon>
        <taxon>Callitrichinae</taxon>
        <taxon>Saguinus</taxon>
    </lineage>
</organism>
<feature type="compositionally biased region" description="Polar residues" evidence="1">
    <location>
        <begin position="125"/>
        <end position="134"/>
    </location>
</feature>
<evidence type="ECO:0000313" key="2">
    <source>
        <dbReference type="EMBL" id="KAK2088519.1"/>
    </source>
</evidence>
<evidence type="ECO:0000256" key="1">
    <source>
        <dbReference type="SAM" id="MobiDB-lite"/>
    </source>
</evidence>
<feature type="compositionally biased region" description="Basic and acidic residues" evidence="1">
    <location>
        <begin position="29"/>
        <end position="42"/>
    </location>
</feature>
<dbReference type="Proteomes" id="UP001266305">
    <property type="component" value="Unassembled WGS sequence"/>
</dbReference>
<comment type="caution">
    <text evidence="2">The sequence shown here is derived from an EMBL/GenBank/DDBJ whole genome shotgun (WGS) entry which is preliminary data.</text>
</comment>
<name>A0ABQ9TUQ7_SAGOE</name>
<dbReference type="EMBL" id="JASSZA010000019">
    <property type="protein sequence ID" value="KAK2088519.1"/>
    <property type="molecule type" value="Genomic_DNA"/>
</dbReference>
<proteinExistence type="predicted"/>
<protein>
    <submittedName>
        <fullName evidence="2">Uncharacterized protein</fullName>
    </submittedName>
</protein>
<reference evidence="2 3" key="1">
    <citation type="submission" date="2023-05" db="EMBL/GenBank/DDBJ databases">
        <title>B98-5 Cell Line De Novo Hybrid Assembly: An Optical Mapping Approach.</title>
        <authorList>
            <person name="Kananen K."/>
            <person name="Auerbach J.A."/>
            <person name="Kautto E."/>
            <person name="Blachly J.S."/>
        </authorList>
    </citation>
    <scope>NUCLEOTIDE SEQUENCE [LARGE SCALE GENOMIC DNA]</scope>
    <source>
        <strain evidence="2">B95-8</strain>
        <tissue evidence="2">Cell line</tissue>
    </source>
</reference>
<feature type="compositionally biased region" description="Low complexity" evidence="1">
    <location>
        <begin position="112"/>
        <end position="124"/>
    </location>
</feature>
<feature type="region of interest" description="Disordered" evidence="1">
    <location>
        <begin position="109"/>
        <end position="134"/>
    </location>
</feature>
<feature type="region of interest" description="Disordered" evidence="1">
    <location>
        <begin position="1"/>
        <end position="93"/>
    </location>
</feature>
<accession>A0ABQ9TUQ7</accession>
<gene>
    <name evidence="2" type="ORF">P7K49_034426</name>
</gene>